<dbReference type="PANTHER" id="PTHR47944:SF7">
    <property type="entry name" value="OS09G0264400 PROTEIN"/>
    <property type="match status" value="1"/>
</dbReference>
<evidence type="ECO:0000256" key="4">
    <source>
        <dbReference type="ARBA" id="ARBA00023002"/>
    </source>
</evidence>
<dbReference type="Proteomes" id="UP000807115">
    <property type="component" value="Chromosome 2"/>
</dbReference>
<evidence type="ECO:0000256" key="7">
    <source>
        <dbReference type="RuleBase" id="RU000461"/>
    </source>
</evidence>
<protein>
    <submittedName>
        <fullName evidence="9">Uncharacterized protein</fullName>
    </submittedName>
</protein>
<feature type="transmembrane region" description="Helical" evidence="8">
    <location>
        <begin position="6"/>
        <end position="24"/>
    </location>
</feature>
<keyword evidence="5 6" id="KW-0408">Iron</keyword>
<keyword evidence="8" id="KW-0472">Membrane</keyword>
<keyword evidence="4 7" id="KW-0560">Oxidoreductase</keyword>
<evidence type="ECO:0000256" key="8">
    <source>
        <dbReference type="SAM" id="Phobius"/>
    </source>
</evidence>
<feature type="binding site" description="axial binding residue" evidence="6">
    <location>
        <position position="456"/>
    </location>
    <ligand>
        <name>heme</name>
        <dbReference type="ChEBI" id="CHEBI:30413"/>
    </ligand>
    <ligandPart>
        <name>Fe</name>
        <dbReference type="ChEBI" id="CHEBI:18248"/>
    </ligandPart>
</feature>
<dbReference type="InterPro" id="IPR017972">
    <property type="entry name" value="Cyt_P450_CS"/>
</dbReference>
<dbReference type="PANTHER" id="PTHR47944">
    <property type="entry name" value="CYTOCHROME P450 98A9"/>
    <property type="match status" value="1"/>
</dbReference>
<sequence>MEQATLAAFFGIVLCAVFFLRTFLLRGHRRAYNPPPGPKPWPIIGNLNLIGELPHRSIHELSKRYGPLMQLRFGSLPVVVGASAEIAKLFLKVNDAAFSDRPRFAVGKYTAYDCSDILWSPFGPYLRQARRICATELFSAKRLESFEHIRDEEVRVLLRQLRQASGRAVRLRDYLQMLTLGVISRIVLGKKYVQEAAAGDGEGDSSAPTVITADEFREMVGEYFELHGVFNVGDFIPWLDWLDLQGYVARMKRMNARFDRFLEHVLDVHNERRRREGESFVPKDMLDVLLQLADDTDLEVQLSRDNVKAITQDLIVGATDTTANTVEWAISELLKNPKIIAKAMEELNNVVGPDRLVTESDLPRLPYLEALLKETMRVHPPAPLLAPHVAREDTSVDGYDVLAGTVVFVNVWAIGHDPALWDAPGEFRPERFLESKIDMRGQDFQLVPFGSGRRMCPGFNLALKVVALGLANLLHGFQWRLPDGETAAELSMEEVFVLAMPRKFPLKAVVEPRLPARLYMGD</sequence>
<keyword evidence="3 6" id="KW-0479">Metal-binding</keyword>
<dbReference type="PRINTS" id="PR00463">
    <property type="entry name" value="EP450I"/>
</dbReference>
<dbReference type="SUPFAM" id="SSF48264">
    <property type="entry name" value="Cytochrome P450"/>
    <property type="match status" value="1"/>
</dbReference>
<dbReference type="InterPro" id="IPR002401">
    <property type="entry name" value="Cyt_P450_E_grp-I"/>
</dbReference>
<organism evidence="9 10">
    <name type="scientific">Sorghum bicolor</name>
    <name type="common">Sorghum</name>
    <name type="synonym">Sorghum vulgare</name>
    <dbReference type="NCBI Taxonomy" id="4558"/>
    <lineage>
        <taxon>Eukaryota</taxon>
        <taxon>Viridiplantae</taxon>
        <taxon>Streptophyta</taxon>
        <taxon>Embryophyta</taxon>
        <taxon>Tracheophyta</taxon>
        <taxon>Spermatophyta</taxon>
        <taxon>Magnoliopsida</taxon>
        <taxon>Liliopsida</taxon>
        <taxon>Poales</taxon>
        <taxon>Poaceae</taxon>
        <taxon>PACMAD clade</taxon>
        <taxon>Panicoideae</taxon>
        <taxon>Andropogonodae</taxon>
        <taxon>Andropogoneae</taxon>
        <taxon>Sorghinae</taxon>
        <taxon>Sorghum</taxon>
    </lineage>
</organism>
<dbReference type="Pfam" id="PF00067">
    <property type="entry name" value="p450"/>
    <property type="match status" value="1"/>
</dbReference>
<evidence type="ECO:0000256" key="5">
    <source>
        <dbReference type="ARBA" id="ARBA00023004"/>
    </source>
</evidence>
<comment type="similarity">
    <text evidence="1 7">Belongs to the cytochrome P450 family.</text>
</comment>
<gene>
    <name evidence="9" type="ORF">BDA96_02G226400</name>
</gene>
<dbReference type="InterPro" id="IPR001128">
    <property type="entry name" value="Cyt_P450"/>
</dbReference>
<evidence type="ECO:0000256" key="3">
    <source>
        <dbReference type="ARBA" id="ARBA00022723"/>
    </source>
</evidence>
<dbReference type="InterPro" id="IPR036396">
    <property type="entry name" value="Cyt_P450_sf"/>
</dbReference>
<comment type="caution">
    <text evidence="9">The sequence shown here is derived from an EMBL/GenBank/DDBJ whole genome shotgun (WGS) entry which is preliminary data.</text>
</comment>
<keyword evidence="8" id="KW-0812">Transmembrane</keyword>
<evidence type="ECO:0000313" key="10">
    <source>
        <dbReference type="Proteomes" id="UP000807115"/>
    </source>
</evidence>
<keyword evidence="8" id="KW-1133">Transmembrane helix</keyword>
<reference evidence="9" key="1">
    <citation type="journal article" date="2019" name="BMC Genomics">
        <title>A new reference genome for Sorghum bicolor reveals high levels of sequence similarity between sweet and grain genotypes: implications for the genetics of sugar metabolism.</title>
        <authorList>
            <person name="Cooper E.A."/>
            <person name="Brenton Z.W."/>
            <person name="Flinn B.S."/>
            <person name="Jenkins J."/>
            <person name="Shu S."/>
            <person name="Flowers D."/>
            <person name="Luo F."/>
            <person name="Wang Y."/>
            <person name="Xia P."/>
            <person name="Barry K."/>
            <person name="Daum C."/>
            <person name="Lipzen A."/>
            <person name="Yoshinaga Y."/>
            <person name="Schmutz J."/>
            <person name="Saski C."/>
            <person name="Vermerris W."/>
            <person name="Kresovich S."/>
        </authorList>
    </citation>
    <scope>NUCLEOTIDE SEQUENCE</scope>
</reference>
<accession>A0A921RQ70</accession>
<name>A0A921RQ70_SORBI</name>
<dbReference type="PRINTS" id="PR00385">
    <property type="entry name" value="P450"/>
</dbReference>
<keyword evidence="7" id="KW-0503">Monooxygenase</keyword>
<dbReference type="AlphaFoldDB" id="A0A921RQ70"/>
<dbReference type="EMBL" id="CM027681">
    <property type="protein sequence ID" value="KAG0543873.1"/>
    <property type="molecule type" value="Genomic_DNA"/>
</dbReference>
<dbReference type="GO" id="GO:0004497">
    <property type="term" value="F:monooxygenase activity"/>
    <property type="evidence" value="ECO:0007669"/>
    <property type="project" value="UniProtKB-KW"/>
</dbReference>
<comment type="cofactor">
    <cofactor evidence="6">
        <name>heme</name>
        <dbReference type="ChEBI" id="CHEBI:30413"/>
    </cofactor>
</comment>
<proteinExistence type="inferred from homology"/>
<evidence type="ECO:0000256" key="6">
    <source>
        <dbReference type="PIRSR" id="PIRSR602401-1"/>
    </source>
</evidence>
<keyword evidence="2 6" id="KW-0349">Heme</keyword>
<dbReference type="GO" id="GO:0020037">
    <property type="term" value="F:heme binding"/>
    <property type="evidence" value="ECO:0007669"/>
    <property type="project" value="InterPro"/>
</dbReference>
<reference evidence="9" key="2">
    <citation type="submission" date="2020-10" db="EMBL/GenBank/DDBJ databases">
        <authorList>
            <person name="Cooper E.A."/>
            <person name="Brenton Z.W."/>
            <person name="Flinn B.S."/>
            <person name="Jenkins J."/>
            <person name="Shu S."/>
            <person name="Flowers D."/>
            <person name="Luo F."/>
            <person name="Wang Y."/>
            <person name="Xia P."/>
            <person name="Barry K."/>
            <person name="Daum C."/>
            <person name="Lipzen A."/>
            <person name="Yoshinaga Y."/>
            <person name="Schmutz J."/>
            <person name="Saski C."/>
            <person name="Vermerris W."/>
            <person name="Kresovich S."/>
        </authorList>
    </citation>
    <scope>NUCLEOTIDE SEQUENCE</scope>
</reference>
<dbReference type="Gene3D" id="1.10.630.10">
    <property type="entry name" value="Cytochrome P450"/>
    <property type="match status" value="1"/>
</dbReference>
<dbReference type="FunFam" id="1.10.630.10:FF:000038">
    <property type="entry name" value="Cytochrome P450 84A1"/>
    <property type="match status" value="1"/>
</dbReference>
<evidence type="ECO:0000256" key="1">
    <source>
        <dbReference type="ARBA" id="ARBA00010617"/>
    </source>
</evidence>
<evidence type="ECO:0000313" key="9">
    <source>
        <dbReference type="EMBL" id="KAG0543873.1"/>
    </source>
</evidence>
<dbReference type="GO" id="GO:0016705">
    <property type="term" value="F:oxidoreductase activity, acting on paired donors, with incorporation or reduction of molecular oxygen"/>
    <property type="evidence" value="ECO:0007669"/>
    <property type="project" value="InterPro"/>
</dbReference>
<dbReference type="PROSITE" id="PS00086">
    <property type="entry name" value="CYTOCHROME_P450"/>
    <property type="match status" value="1"/>
</dbReference>
<evidence type="ECO:0000256" key="2">
    <source>
        <dbReference type="ARBA" id="ARBA00022617"/>
    </source>
</evidence>
<dbReference type="GO" id="GO:0005506">
    <property type="term" value="F:iron ion binding"/>
    <property type="evidence" value="ECO:0007669"/>
    <property type="project" value="InterPro"/>
</dbReference>
<dbReference type="CDD" id="cd20618">
    <property type="entry name" value="CYP71_clan"/>
    <property type="match status" value="1"/>
</dbReference>